<dbReference type="Proteomes" id="UP000003082">
    <property type="component" value="Unassembled WGS sequence"/>
</dbReference>
<organism evidence="1 2">
    <name type="scientific">Campylobacter rectus RM3267</name>
    <dbReference type="NCBI Taxonomy" id="553218"/>
    <lineage>
        <taxon>Bacteria</taxon>
        <taxon>Pseudomonadati</taxon>
        <taxon>Campylobacterota</taxon>
        <taxon>Epsilonproteobacteria</taxon>
        <taxon>Campylobacterales</taxon>
        <taxon>Campylobacteraceae</taxon>
        <taxon>Campylobacter</taxon>
    </lineage>
</organism>
<name>B9D3Y8_CAMRE</name>
<protein>
    <submittedName>
        <fullName evidence="1">Uncharacterized protein</fullName>
    </submittedName>
</protein>
<evidence type="ECO:0000313" key="1">
    <source>
        <dbReference type="EMBL" id="EEF13284.1"/>
    </source>
</evidence>
<evidence type="ECO:0000313" key="2">
    <source>
        <dbReference type="Proteomes" id="UP000003082"/>
    </source>
</evidence>
<dbReference type="STRING" id="553218.CAMRE0001_2681"/>
<accession>B9D3Y8</accession>
<reference evidence="1 2" key="1">
    <citation type="submission" date="2008-08" db="EMBL/GenBank/DDBJ databases">
        <authorList>
            <person name="Madupu R."/>
            <person name="Durkin A.S."/>
            <person name="Torralba M."/>
            <person name="Methe B."/>
            <person name="Sutton G.G."/>
            <person name="Strausberg R.L."/>
            <person name="Nelson K.E."/>
        </authorList>
    </citation>
    <scope>NUCLEOTIDE SEQUENCE [LARGE SCALE GENOMIC DNA]</scope>
    <source>
        <strain evidence="1 2">RM3267</strain>
    </source>
</reference>
<comment type="caution">
    <text evidence="1">The sequence shown here is derived from an EMBL/GenBank/DDBJ whole genome shotgun (WGS) entry which is preliminary data.</text>
</comment>
<dbReference type="EMBL" id="ACFU01000023">
    <property type="protein sequence ID" value="EEF13284.1"/>
    <property type="molecule type" value="Genomic_DNA"/>
</dbReference>
<gene>
    <name evidence="1" type="ORF">CAMRE0001_2681</name>
</gene>
<proteinExistence type="predicted"/>
<dbReference type="AlphaFoldDB" id="B9D3Y8"/>
<sequence length="42" mass="4752">MKASLTDNGSQKAKFIKRNKIAIGLKNIKILENIFFNSTKKV</sequence>
<keyword evidence="2" id="KW-1185">Reference proteome</keyword>